<keyword evidence="3" id="KW-1185">Reference proteome</keyword>
<feature type="region of interest" description="Disordered" evidence="1">
    <location>
        <begin position="1"/>
        <end position="32"/>
    </location>
</feature>
<dbReference type="AlphaFoldDB" id="A0A250IS24"/>
<evidence type="ECO:0000313" key="2">
    <source>
        <dbReference type="EMBL" id="ATB34565.1"/>
    </source>
</evidence>
<proteinExistence type="predicted"/>
<dbReference type="KEGG" id="mbd:MEBOL_008070"/>
<organism evidence="2 3">
    <name type="scientific">Melittangium boletus DSM 14713</name>
    <dbReference type="NCBI Taxonomy" id="1294270"/>
    <lineage>
        <taxon>Bacteria</taxon>
        <taxon>Pseudomonadati</taxon>
        <taxon>Myxococcota</taxon>
        <taxon>Myxococcia</taxon>
        <taxon>Myxococcales</taxon>
        <taxon>Cystobacterineae</taxon>
        <taxon>Archangiaceae</taxon>
        <taxon>Melittangium</taxon>
    </lineage>
</organism>
<dbReference type="Proteomes" id="UP000217289">
    <property type="component" value="Chromosome"/>
</dbReference>
<sequence length="579" mass="63056">MVDLSPVEPGPRVPFPPSVWTSKTDKDTPMMSRPFVGQWAPKSLMWMLVLTGCGESARSVVPAHEVPVTGLAVDIQPPPPPFPPVTEPLPTTDPVLPTEPPAQPPPATWAPLSWAHEQPGQYNSDVYRWLDAQGEQRTAVLTRNNAMDPGGSHGGMLRQFRYRVGQQERVSTGTGASSGPGWVWNGWGYLVSHGGNGSVSTSSNITGNYRQVFVGRHHALHEFTWNLPIGGVPVKTTVHWFFSTGHDHPVYAVTFDSSAAGSGGLSVSSDSRTPYGDIAWDGDGTQAWVDGVKWGDKRRFFSRDEPLTAQSKWDYTQLNVVPYAAAWSRSADAEMGMVQTLDWLQHNTGGTWFHNNWGHVSENRAESDVFGSWMMPPNWNWPYQLCQYEMSDTQPTRSKRLAWGLMYGAVGSPSYYGYGYESVGVSHPYQSYSVFMVMGRQSGGVVDAQVSEVEHLLGTQLSASLGSVVTQGPGGVGRTDSVNYAVAGYNSTYGVHEFQAASGGAFSVTLNAAAGALQNPTFLIRGMDALPTSLSLDGVPLTADLDYFASFDSSTRRVWLTLHRTWSGSHILTHLPANP</sequence>
<gene>
    <name evidence="2" type="ORF">MEBOL_008070</name>
</gene>
<name>A0A250IS24_9BACT</name>
<evidence type="ECO:0000256" key="1">
    <source>
        <dbReference type="SAM" id="MobiDB-lite"/>
    </source>
</evidence>
<reference evidence="2 3" key="1">
    <citation type="submission" date="2017-06" db="EMBL/GenBank/DDBJ databases">
        <authorList>
            <person name="Kim H.J."/>
            <person name="Triplett B.A."/>
        </authorList>
    </citation>
    <scope>NUCLEOTIDE SEQUENCE [LARGE SCALE GENOMIC DNA]</scope>
    <source>
        <strain evidence="2 3">DSM 14713</strain>
    </source>
</reference>
<feature type="compositionally biased region" description="Pro residues" evidence="1">
    <location>
        <begin position="8"/>
        <end position="17"/>
    </location>
</feature>
<accession>A0A250IS24</accession>
<dbReference type="EMBL" id="CP022163">
    <property type="protein sequence ID" value="ATB34565.1"/>
    <property type="molecule type" value="Genomic_DNA"/>
</dbReference>
<protein>
    <submittedName>
        <fullName evidence="2">Uncharacterized protein</fullName>
    </submittedName>
</protein>
<evidence type="ECO:0000313" key="3">
    <source>
        <dbReference type="Proteomes" id="UP000217289"/>
    </source>
</evidence>